<accession>A0A9D1I3W2</accession>
<reference evidence="7" key="2">
    <citation type="journal article" date="2021" name="PeerJ">
        <title>Extensive microbial diversity within the chicken gut microbiome revealed by metagenomics and culture.</title>
        <authorList>
            <person name="Gilroy R."/>
            <person name="Ravi A."/>
            <person name="Getino M."/>
            <person name="Pursley I."/>
            <person name="Horton D.L."/>
            <person name="Alikhan N.F."/>
            <person name="Baker D."/>
            <person name="Gharbi K."/>
            <person name="Hall N."/>
            <person name="Watson M."/>
            <person name="Adriaenssens E.M."/>
            <person name="Foster-Nyarko E."/>
            <person name="Jarju S."/>
            <person name="Secka A."/>
            <person name="Antonio M."/>
            <person name="Oren A."/>
            <person name="Chaudhuri R.R."/>
            <person name="La Ragione R."/>
            <person name="Hildebrand F."/>
            <person name="Pallen M.J."/>
        </authorList>
    </citation>
    <scope>NUCLEOTIDE SEQUENCE</scope>
    <source>
        <strain evidence="7">11300</strain>
    </source>
</reference>
<dbReference type="GO" id="GO:0043023">
    <property type="term" value="F:ribosomal large subunit binding"/>
    <property type="evidence" value="ECO:0007669"/>
    <property type="project" value="UniProtKB-UniRule"/>
</dbReference>
<evidence type="ECO:0000259" key="6">
    <source>
        <dbReference type="Pfam" id="PF05670"/>
    </source>
</evidence>
<protein>
    <recommendedName>
        <fullName evidence="5">Rqc2 homolog RqcH</fullName>
        <shortName evidence="5">RqcH</shortName>
    </recommendedName>
</protein>
<dbReference type="Pfam" id="PF05833">
    <property type="entry name" value="NFACT_N"/>
    <property type="match status" value="1"/>
</dbReference>
<feature type="domain" description="NFACT RNA-binding" evidence="6">
    <location>
        <begin position="447"/>
        <end position="544"/>
    </location>
</feature>
<evidence type="ECO:0000313" key="7">
    <source>
        <dbReference type="EMBL" id="HIU27312.1"/>
    </source>
</evidence>
<evidence type="ECO:0000256" key="3">
    <source>
        <dbReference type="ARBA" id="ARBA00022884"/>
    </source>
</evidence>
<sequence length="558" mass="62797">MAYDGIVTMAVAHELSDSITMGKIDKVYQPESDELVLNIHTKNGNRKLFASVNPAASRLHLTCENIQNPPAPFSFCMLMRKHIQNGRITSVHQKDSERIIEIDIETLNELGFAVSKRLIFEIMGKHSNIVLTDISTGKIIDAIKHISIDVNRVRQILPGLVYQYPPVQDKIPFKKVTENTSIPADPKGIQHTIGGISPAFAEELSHEDDPHRRLRNVISAVSQGSISPVVYSDEKNSPKEFYLTPLAEYEDVCQVTRFDDMESCLEYFYSNKKSTNKLNQKASSLIRSVTSQIDKLHLKEQRLKEDLLKAENSEELRLYGELLTASIHQIEPGAKNATVLNYYDGSEITIPLDPRFSPSKNAQNYFKKYGKAKTAVKEKQIQLDSVGSELAYLGSVLSYLENAEEIDDIDALRKELEEGGYVRRRKIPGGFKEKKYQAKPYKYELPGGAQVLVGRNNKENDFLTFKLSSSKDIWLHTKDIPGSHVILRGLDKAAHEPDEKTIYAAASIAAYYSKARGSENVPVDYVPIKYVKKPQGAKPGMVIFTNNRTVWVNPKLPQ</sequence>
<reference evidence="7" key="1">
    <citation type="submission" date="2020-10" db="EMBL/GenBank/DDBJ databases">
        <authorList>
            <person name="Gilroy R."/>
        </authorList>
    </citation>
    <scope>NUCLEOTIDE SEQUENCE</scope>
    <source>
        <strain evidence="7">11300</strain>
    </source>
</reference>
<dbReference type="GO" id="GO:1990112">
    <property type="term" value="C:RQC complex"/>
    <property type="evidence" value="ECO:0007669"/>
    <property type="project" value="TreeGrafter"/>
</dbReference>
<dbReference type="EMBL" id="DVMO01000044">
    <property type="protein sequence ID" value="HIU27312.1"/>
    <property type="molecule type" value="Genomic_DNA"/>
</dbReference>
<dbReference type="PANTHER" id="PTHR15239">
    <property type="entry name" value="NUCLEAR EXPORT MEDIATOR FACTOR NEMF"/>
    <property type="match status" value="1"/>
</dbReference>
<dbReference type="Pfam" id="PF05670">
    <property type="entry name" value="NFACT-R_1"/>
    <property type="match status" value="1"/>
</dbReference>
<dbReference type="AlphaFoldDB" id="A0A9D1I3W2"/>
<dbReference type="InterPro" id="IPR043682">
    <property type="entry name" value="RqcH_bacterial"/>
</dbReference>
<gene>
    <name evidence="5" type="primary">rqcH</name>
    <name evidence="7" type="ORF">IAD16_02880</name>
</gene>
<comment type="function">
    <text evidence="5">Key component of the ribosome quality control system (RQC), a ribosome-associated complex that mediates the extraction of incompletely synthesized nascent chains from stalled ribosomes and their subsequent degradation. RqcH recruits Ala-charged tRNA, and with RqcP directs the elongation of stalled nascent chains on 50S ribosomal subunits, leading to non-templated C-terminal alanine extensions (Ala tail). The Ala tail promotes nascent chain degradation. May add between 1 and at least 8 Ala residues. Binds to stalled 50S ribosomal subunits.</text>
</comment>
<dbReference type="Gene3D" id="2.30.310.10">
    <property type="entry name" value="ibrinogen binding protein from staphylococcus aureus domain"/>
    <property type="match status" value="1"/>
</dbReference>
<evidence type="ECO:0000256" key="4">
    <source>
        <dbReference type="ARBA" id="ARBA00022917"/>
    </source>
</evidence>
<dbReference type="HAMAP" id="MF_00844_B">
    <property type="entry name" value="RqcH_B"/>
    <property type="match status" value="1"/>
</dbReference>
<name>A0A9D1I3W2_9FIRM</name>
<comment type="similarity">
    <text evidence="5">Belongs to the NEMF family.</text>
</comment>
<dbReference type="GO" id="GO:0072344">
    <property type="term" value="P:rescue of stalled ribosome"/>
    <property type="evidence" value="ECO:0007669"/>
    <property type="project" value="UniProtKB-UniRule"/>
</dbReference>
<dbReference type="GO" id="GO:0000049">
    <property type="term" value="F:tRNA binding"/>
    <property type="evidence" value="ECO:0007669"/>
    <property type="project" value="UniProtKB-UniRule"/>
</dbReference>
<evidence type="ECO:0000256" key="1">
    <source>
        <dbReference type="ARBA" id="ARBA00022555"/>
    </source>
</evidence>
<organism evidence="7 8">
    <name type="scientific">Candidatus Fimisoma avicola</name>
    <dbReference type="NCBI Taxonomy" id="2840826"/>
    <lineage>
        <taxon>Bacteria</taxon>
        <taxon>Bacillati</taxon>
        <taxon>Bacillota</taxon>
        <taxon>Clostridia</taxon>
        <taxon>Eubacteriales</taxon>
        <taxon>Candidatus Fimisoma</taxon>
    </lineage>
</organism>
<keyword evidence="2 5" id="KW-0699">rRNA-binding</keyword>
<evidence type="ECO:0000313" key="8">
    <source>
        <dbReference type="Proteomes" id="UP000824091"/>
    </source>
</evidence>
<comment type="subunit">
    <text evidence="5">Associates with stalled 50S ribosomal subunits. Binds to RqcP.</text>
</comment>
<keyword evidence="1 5" id="KW-0820">tRNA-binding</keyword>
<dbReference type="InterPro" id="IPR008532">
    <property type="entry name" value="NFACT_RNA-bd"/>
</dbReference>
<dbReference type="FunFam" id="2.30.310.10:FF:000004">
    <property type="entry name" value="Fibronectin-binding protein A"/>
    <property type="match status" value="1"/>
</dbReference>
<comment type="caution">
    <text evidence="7">The sequence shown here is derived from an EMBL/GenBank/DDBJ whole genome shotgun (WGS) entry which is preliminary data.</text>
</comment>
<dbReference type="InterPro" id="IPR051608">
    <property type="entry name" value="RQC_Subunit_NEMF"/>
</dbReference>
<dbReference type="PANTHER" id="PTHR15239:SF6">
    <property type="entry name" value="RIBOSOME QUALITY CONTROL COMPLEX SUBUNIT NEMF"/>
    <property type="match status" value="1"/>
</dbReference>
<keyword evidence="4 5" id="KW-0648">Protein biosynthesis</keyword>
<evidence type="ECO:0000256" key="5">
    <source>
        <dbReference type="HAMAP-Rule" id="MF_00844"/>
    </source>
</evidence>
<keyword evidence="3 5" id="KW-0694">RNA-binding</keyword>
<dbReference type="Proteomes" id="UP000824091">
    <property type="component" value="Unassembled WGS sequence"/>
</dbReference>
<dbReference type="GO" id="GO:0019843">
    <property type="term" value="F:rRNA binding"/>
    <property type="evidence" value="ECO:0007669"/>
    <property type="project" value="UniProtKB-UniRule"/>
</dbReference>
<proteinExistence type="inferred from homology"/>
<evidence type="ECO:0000256" key="2">
    <source>
        <dbReference type="ARBA" id="ARBA00022730"/>
    </source>
</evidence>